<dbReference type="PANTHER" id="PTHR42715">
    <property type="entry name" value="BETA-GLUCOSIDASE"/>
    <property type="match status" value="1"/>
</dbReference>
<name>A0A8S3J9B7_9BILA</name>
<dbReference type="Pfam" id="PF01915">
    <property type="entry name" value="Glyco_hydro_3_C"/>
    <property type="match status" value="1"/>
</dbReference>
<dbReference type="InterPro" id="IPR026891">
    <property type="entry name" value="Fn3-like"/>
</dbReference>
<dbReference type="SUPFAM" id="SSF52279">
    <property type="entry name" value="Beta-D-glucan exohydrolase, C-terminal domain"/>
    <property type="match status" value="1"/>
</dbReference>
<dbReference type="PANTHER" id="PTHR42715:SF10">
    <property type="entry name" value="BETA-GLUCOSIDASE"/>
    <property type="match status" value="1"/>
</dbReference>
<dbReference type="Gene3D" id="2.60.40.10">
    <property type="entry name" value="Immunoglobulins"/>
    <property type="match status" value="1"/>
</dbReference>
<evidence type="ECO:0000256" key="4">
    <source>
        <dbReference type="ARBA" id="ARBA00022801"/>
    </source>
</evidence>
<dbReference type="Proteomes" id="UP000676336">
    <property type="component" value="Unassembled WGS sequence"/>
</dbReference>
<dbReference type="GO" id="GO:0005975">
    <property type="term" value="P:carbohydrate metabolic process"/>
    <property type="evidence" value="ECO:0007669"/>
    <property type="project" value="InterPro"/>
</dbReference>
<dbReference type="InterPro" id="IPR002772">
    <property type="entry name" value="Glyco_hydro_3_C"/>
</dbReference>
<dbReference type="SMART" id="SM01217">
    <property type="entry name" value="Fn3_like"/>
    <property type="match status" value="1"/>
</dbReference>
<keyword evidence="4" id="KW-0378">Hydrolase</keyword>
<feature type="domain" description="Fibronectin type III-like" evidence="6">
    <location>
        <begin position="93"/>
        <end position="162"/>
    </location>
</feature>
<organism evidence="7 8">
    <name type="scientific">Rotaria magnacalcarata</name>
    <dbReference type="NCBI Taxonomy" id="392030"/>
    <lineage>
        <taxon>Eukaryota</taxon>
        <taxon>Metazoa</taxon>
        <taxon>Spiralia</taxon>
        <taxon>Gnathifera</taxon>
        <taxon>Rotifera</taxon>
        <taxon>Eurotatoria</taxon>
        <taxon>Bdelloidea</taxon>
        <taxon>Philodinida</taxon>
        <taxon>Philodinidae</taxon>
        <taxon>Rotaria</taxon>
    </lineage>
</organism>
<evidence type="ECO:0000256" key="5">
    <source>
        <dbReference type="ARBA" id="ARBA00023295"/>
    </source>
</evidence>
<evidence type="ECO:0000256" key="3">
    <source>
        <dbReference type="ARBA" id="ARBA00012744"/>
    </source>
</evidence>
<keyword evidence="5" id="KW-0326">Glycosidase</keyword>
<evidence type="ECO:0000256" key="2">
    <source>
        <dbReference type="ARBA" id="ARBA00005336"/>
    </source>
</evidence>
<proteinExistence type="inferred from homology"/>
<accession>A0A8S3J9B7</accession>
<feature type="non-terminal residue" evidence="7">
    <location>
        <position position="1"/>
    </location>
</feature>
<dbReference type="InterPro" id="IPR050288">
    <property type="entry name" value="Cellulose_deg_GH3"/>
</dbReference>
<evidence type="ECO:0000256" key="1">
    <source>
        <dbReference type="ARBA" id="ARBA00000448"/>
    </source>
</evidence>
<dbReference type="Pfam" id="PF14310">
    <property type="entry name" value="Fn3-like"/>
    <property type="match status" value="1"/>
</dbReference>
<comment type="catalytic activity">
    <reaction evidence="1">
        <text>Hydrolysis of terminal, non-reducing beta-D-glucosyl residues with release of beta-D-glucose.</text>
        <dbReference type="EC" id="3.2.1.21"/>
    </reaction>
</comment>
<dbReference type="EC" id="3.2.1.21" evidence="3"/>
<dbReference type="Gene3D" id="3.40.50.1700">
    <property type="entry name" value="Glycoside hydrolase family 3 C-terminal domain"/>
    <property type="match status" value="1"/>
</dbReference>
<comment type="similarity">
    <text evidence="2">Belongs to the glycosyl hydrolase 3 family.</text>
</comment>
<dbReference type="InterPro" id="IPR013783">
    <property type="entry name" value="Ig-like_fold"/>
</dbReference>
<protein>
    <recommendedName>
        <fullName evidence="3">beta-glucosidase</fullName>
        <ecNumber evidence="3">3.2.1.21</ecNumber>
    </recommendedName>
</protein>
<sequence>GRALADVLLGDYNPSGRLPITYPKYNHHLSTYDYKLTENRVGNFIDVEFEFGHGLSYTTFDYSNLNVASQLEWNAQLTITLDVRNSGTTQGDHTVLLYVSDLYRTVTPPNKELKGYKKLSLQVGQQTQVQFNLRRDDLSFIGIDLTRQTEPGIFTVTVGSLAANFTLAAEQTTTNSES</sequence>
<gene>
    <name evidence="7" type="ORF">SMN809_LOCUS78935</name>
</gene>
<comment type="caution">
    <text evidence="7">The sequence shown here is derived from an EMBL/GenBank/DDBJ whole genome shotgun (WGS) entry which is preliminary data.</text>
</comment>
<dbReference type="GO" id="GO:0008422">
    <property type="term" value="F:beta-glucosidase activity"/>
    <property type="evidence" value="ECO:0007669"/>
    <property type="project" value="UniProtKB-EC"/>
</dbReference>
<evidence type="ECO:0000313" key="8">
    <source>
        <dbReference type="Proteomes" id="UP000676336"/>
    </source>
</evidence>
<dbReference type="AlphaFoldDB" id="A0A8S3J9B7"/>
<reference evidence="7" key="1">
    <citation type="submission" date="2021-02" db="EMBL/GenBank/DDBJ databases">
        <authorList>
            <person name="Nowell W R."/>
        </authorList>
    </citation>
    <scope>NUCLEOTIDE SEQUENCE</scope>
</reference>
<evidence type="ECO:0000313" key="7">
    <source>
        <dbReference type="EMBL" id="CAF5213083.1"/>
    </source>
</evidence>
<feature type="non-terminal residue" evidence="7">
    <location>
        <position position="178"/>
    </location>
</feature>
<dbReference type="EMBL" id="CAJOBI010341177">
    <property type="protein sequence ID" value="CAF5213083.1"/>
    <property type="molecule type" value="Genomic_DNA"/>
</dbReference>
<dbReference type="InterPro" id="IPR036881">
    <property type="entry name" value="Glyco_hydro_3_C_sf"/>
</dbReference>
<evidence type="ECO:0000259" key="6">
    <source>
        <dbReference type="SMART" id="SM01217"/>
    </source>
</evidence>